<gene>
    <name evidence="5" type="ORF">BJ322DRAFT_1031586</name>
</gene>
<feature type="signal peptide" evidence="3">
    <location>
        <begin position="1"/>
        <end position="25"/>
    </location>
</feature>
<evidence type="ECO:0000256" key="3">
    <source>
        <dbReference type="SAM" id="SignalP"/>
    </source>
</evidence>
<dbReference type="AlphaFoldDB" id="A0A9P6HQF5"/>
<dbReference type="PANTHER" id="PTHR10963:SF24">
    <property type="entry name" value="GLYCOSIDASE C21B10.07-RELATED"/>
    <property type="match status" value="1"/>
</dbReference>
<sequence length="383" mass="40406">MKGVLTSVSIGLALAVLSVVPGAHADYNLVQTWAGQSFFDGWQFYGAYDNLTNGDTIWVNQSLATSSHLAYVDGNGKAIIKVDNTTNVLYNDKRNSVRITTTNSFPVGSVFILDALHLPYGCSVWPAFWTMGPNWPIGGEIDILETVNLMTQNQMAVHAASGCTKANNSQQTGINNNANCTDGTGCTVLETNTKSVGAAFASAQGGVYAAQFDVSGIYIWFWSRASVPANLQNPGSTINTTAWGTPSAAYPSSTCNITNYFTAQKLVLDITLCGDWAGVPSVYNATCSGGTTGVCYTDNVIGAGSPRYDNAYFQINYVRVYTVDGVTSSVLSSLHRTSTSSISTPTSTSTSSKSGSNPGVVLNVSSSLPLFVLLFIGALAILV</sequence>
<evidence type="ECO:0000256" key="2">
    <source>
        <dbReference type="SAM" id="Phobius"/>
    </source>
</evidence>
<keyword evidence="2" id="KW-0472">Membrane</keyword>
<dbReference type="FunFam" id="2.60.120.200:FF:000179">
    <property type="entry name" value="Unplaced genomic scaffold supercont1.19, whole genome shotgun sequence"/>
    <property type="match status" value="1"/>
</dbReference>
<dbReference type="GO" id="GO:0009251">
    <property type="term" value="P:glucan catabolic process"/>
    <property type="evidence" value="ECO:0007669"/>
    <property type="project" value="TreeGrafter"/>
</dbReference>
<dbReference type="InterPro" id="IPR013320">
    <property type="entry name" value="ConA-like_dom_sf"/>
</dbReference>
<dbReference type="CDD" id="cd02181">
    <property type="entry name" value="GH16_fungal_Lam16A_glucanase"/>
    <property type="match status" value="1"/>
</dbReference>
<evidence type="ECO:0000313" key="5">
    <source>
        <dbReference type="EMBL" id="KAF9792838.1"/>
    </source>
</evidence>
<dbReference type="OrthoDB" id="192832at2759"/>
<feature type="transmembrane region" description="Helical" evidence="2">
    <location>
        <begin position="360"/>
        <end position="382"/>
    </location>
</feature>
<reference evidence="5" key="2">
    <citation type="submission" date="2020-11" db="EMBL/GenBank/DDBJ databases">
        <authorList>
            <consortium name="DOE Joint Genome Institute"/>
            <person name="Kuo A."/>
            <person name="Miyauchi S."/>
            <person name="Kiss E."/>
            <person name="Drula E."/>
            <person name="Kohler A."/>
            <person name="Sanchez-Garcia M."/>
            <person name="Andreopoulos B."/>
            <person name="Barry K.W."/>
            <person name="Bonito G."/>
            <person name="Buee M."/>
            <person name="Carver A."/>
            <person name="Chen C."/>
            <person name="Cichocki N."/>
            <person name="Clum A."/>
            <person name="Culley D."/>
            <person name="Crous P.W."/>
            <person name="Fauchery L."/>
            <person name="Girlanda M."/>
            <person name="Hayes R."/>
            <person name="Keri Z."/>
            <person name="Labutti K."/>
            <person name="Lipzen A."/>
            <person name="Lombard V."/>
            <person name="Magnuson J."/>
            <person name="Maillard F."/>
            <person name="Morin E."/>
            <person name="Murat C."/>
            <person name="Nolan M."/>
            <person name="Ohm R."/>
            <person name="Pangilinan J."/>
            <person name="Pereira M."/>
            <person name="Perotto S."/>
            <person name="Peter M."/>
            <person name="Riley R."/>
            <person name="Sitrit Y."/>
            <person name="Stielow B."/>
            <person name="Szollosi G."/>
            <person name="Zifcakova L."/>
            <person name="Stursova M."/>
            <person name="Spatafora J.W."/>
            <person name="Tedersoo L."/>
            <person name="Vaario L.-M."/>
            <person name="Yamada A."/>
            <person name="Yan M."/>
            <person name="Wang P."/>
            <person name="Xu J."/>
            <person name="Bruns T."/>
            <person name="Baldrian P."/>
            <person name="Vilgalys R."/>
            <person name="Henrissat B."/>
            <person name="Grigoriev I.V."/>
            <person name="Hibbett D."/>
            <person name="Nagy L.G."/>
            <person name="Martin F.M."/>
        </authorList>
    </citation>
    <scope>NUCLEOTIDE SEQUENCE</scope>
    <source>
        <strain evidence="5">UH-Tt-Lm1</strain>
    </source>
</reference>
<accession>A0A9P6HQF5</accession>
<dbReference type="PANTHER" id="PTHR10963">
    <property type="entry name" value="GLYCOSYL HYDROLASE-RELATED"/>
    <property type="match status" value="1"/>
</dbReference>
<comment type="caution">
    <text evidence="5">The sequence shown here is derived from an EMBL/GenBank/DDBJ whole genome shotgun (WGS) entry which is preliminary data.</text>
</comment>
<keyword evidence="2" id="KW-1133">Transmembrane helix</keyword>
<reference evidence="5" key="1">
    <citation type="journal article" date="2020" name="Nat. Commun.">
        <title>Large-scale genome sequencing of mycorrhizal fungi provides insights into the early evolution of symbiotic traits.</title>
        <authorList>
            <person name="Miyauchi S."/>
            <person name="Kiss E."/>
            <person name="Kuo A."/>
            <person name="Drula E."/>
            <person name="Kohler A."/>
            <person name="Sanchez-Garcia M."/>
            <person name="Morin E."/>
            <person name="Andreopoulos B."/>
            <person name="Barry K.W."/>
            <person name="Bonito G."/>
            <person name="Buee M."/>
            <person name="Carver A."/>
            <person name="Chen C."/>
            <person name="Cichocki N."/>
            <person name="Clum A."/>
            <person name="Culley D."/>
            <person name="Crous P.W."/>
            <person name="Fauchery L."/>
            <person name="Girlanda M."/>
            <person name="Hayes R.D."/>
            <person name="Keri Z."/>
            <person name="LaButti K."/>
            <person name="Lipzen A."/>
            <person name="Lombard V."/>
            <person name="Magnuson J."/>
            <person name="Maillard F."/>
            <person name="Murat C."/>
            <person name="Nolan M."/>
            <person name="Ohm R.A."/>
            <person name="Pangilinan J."/>
            <person name="Pereira M.F."/>
            <person name="Perotto S."/>
            <person name="Peter M."/>
            <person name="Pfister S."/>
            <person name="Riley R."/>
            <person name="Sitrit Y."/>
            <person name="Stielow J.B."/>
            <person name="Szollosi G."/>
            <person name="Zifcakova L."/>
            <person name="Stursova M."/>
            <person name="Spatafora J.W."/>
            <person name="Tedersoo L."/>
            <person name="Vaario L.M."/>
            <person name="Yamada A."/>
            <person name="Yan M."/>
            <person name="Wang P."/>
            <person name="Xu J."/>
            <person name="Bruns T."/>
            <person name="Baldrian P."/>
            <person name="Vilgalys R."/>
            <person name="Dunand C."/>
            <person name="Henrissat B."/>
            <person name="Grigoriev I.V."/>
            <person name="Hibbett D."/>
            <person name="Nagy L.G."/>
            <person name="Martin F.M."/>
        </authorList>
    </citation>
    <scope>NUCLEOTIDE SEQUENCE</scope>
    <source>
        <strain evidence="5">UH-Tt-Lm1</strain>
    </source>
</reference>
<evidence type="ECO:0000313" key="6">
    <source>
        <dbReference type="Proteomes" id="UP000736335"/>
    </source>
</evidence>
<dbReference type="Pfam" id="PF26113">
    <property type="entry name" value="GH16_XgeA"/>
    <property type="match status" value="1"/>
</dbReference>
<protein>
    <submittedName>
        <fullName evidence="5">Concanavalin A-like lectin/glucanase domain-containing protein</fullName>
    </submittedName>
</protein>
<keyword evidence="3" id="KW-0732">Signal</keyword>
<dbReference type="SUPFAM" id="SSF49899">
    <property type="entry name" value="Concanavalin A-like lectins/glucanases"/>
    <property type="match status" value="1"/>
</dbReference>
<organism evidence="5 6">
    <name type="scientific">Thelephora terrestris</name>
    <dbReference type="NCBI Taxonomy" id="56493"/>
    <lineage>
        <taxon>Eukaryota</taxon>
        <taxon>Fungi</taxon>
        <taxon>Dikarya</taxon>
        <taxon>Basidiomycota</taxon>
        <taxon>Agaricomycotina</taxon>
        <taxon>Agaricomycetes</taxon>
        <taxon>Thelephorales</taxon>
        <taxon>Thelephoraceae</taxon>
        <taxon>Thelephora</taxon>
    </lineage>
</organism>
<dbReference type="Gene3D" id="2.60.120.200">
    <property type="match status" value="1"/>
</dbReference>
<dbReference type="PROSITE" id="PS51762">
    <property type="entry name" value="GH16_2"/>
    <property type="match status" value="1"/>
</dbReference>
<dbReference type="GO" id="GO:0004553">
    <property type="term" value="F:hydrolase activity, hydrolyzing O-glycosyl compounds"/>
    <property type="evidence" value="ECO:0007669"/>
    <property type="project" value="InterPro"/>
</dbReference>
<feature type="region of interest" description="Disordered" evidence="1">
    <location>
        <begin position="338"/>
        <end position="357"/>
    </location>
</feature>
<keyword evidence="6" id="KW-1185">Reference proteome</keyword>
<dbReference type="InterPro" id="IPR000757">
    <property type="entry name" value="Beta-glucanase-like"/>
</dbReference>
<name>A0A9P6HQF5_9AGAM</name>
<feature type="domain" description="GH16" evidence="4">
    <location>
        <begin position="31"/>
        <end position="285"/>
    </location>
</feature>
<evidence type="ECO:0000259" key="4">
    <source>
        <dbReference type="PROSITE" id="PS51762"/>
    </source>
</evidence>
<dbReference type="InterPro" id="IPR050546">
    <property type="entry name" value="Glycosyl_Hydrlase_16"/>
</dbReference>
<dbReference type="Proteomes" id="UP000736335">
    <property type="component" value="Unassembled WGS sequence"/>
</dbReference>
<keyword evidence="2" id="KW-0812">Transmembrane</keyword>
<evidence type="ECO:0000256" key="1">
    <source>
        <dbReference type="SAM" id="MobiDB-lite"/>
    </source>
</evidence>
<proteinExistence type="predicted"/>
<dbReference type="EMBL" id="WIUZ02000001">
    <property type="protein sequence ID" value="KAF9792838.1"/>
    <property type="molecule type" value="Genomic_DNA"/>
</dbReference>
<feature type="chain" id="PRO_5040160316" evidence="3">
    <location>
        <begin position="26"/>
        <end position="383"/>
    </location>
</feature>